<keyword evidence="2" id="KW-1185">Reference proteome</keyword>
<sequence length="360" mass="37625">MSAPSAVPSVIRLLPAGIRTARLRRILDAAVHLAGFSEPRTDRLPAALTVRLGAPGEAVTVTDRREGEARTYRFEAEAADLAERIAAVAGGRGGQRAKVILDPSACFIRSLDLPSAALPRMRDLLAEELEAATPFRTAAVYSDWFVEGEHVASRTLRVRHVVVKKARLDPLLDALAAAGLPAGPVAVGRAEDQTLPVDLLSHGHRALPALFGGERRGDLALWIGAALLLAGAVWGWRAHQDATLAALDDAFAAARHSAATVPPPVQAGLAAILASRAPPLAGTWDALAAALPDGASATALHLDGTGMRLVLSVRDEAGTLAALGRLPGFGLPVLQGAENEAGGNRRLTLNLPRAVEDRRP</sequence>
<dbReference type="RefSeq" id="WP_238252938.1">
    <property type="nucleotide sequence ID" value="NZ_BPQX01000063.1"/>
</dbReference>
<proteinExistence type="predicted"/>
<organism evidence="1 2">
    <name type="scientific">Methylobacterium persicinum</name>
    <dbReference type="NCBI Taxonomy" id="374426"/>
    <lineage>
        <taxon>Bacteria</taxon>
        <taxon>Pseudomonadati</taxon>
        <taxon>Pseudomonadota</taxon>
        <taxon>Alphaproteobacteria</taxon>
        <taxon>Hyphomicrobiales</taxon>
        <taxon>Methylobacteriaceae</taxon>
        <taxon>Methylobacterium</taxon>
    </lineage>
</organism>
<dbReference type="EMBL" id="JAUSVV010000013">
    <property type="protein sequence ID" value="MDQ0444587.1"/>
    <property type="molecule type" value="Genomic_DNA"/>
</dbReference>
<dbReference type="Gene3D" id="3.30.420.380">
    <property type="match status" value="1"/>
</dbReference>
<name>A0ABU0HQJ3_9HYPH</name>
<evidence type="ECO:0000313" key="2">
    <source>
        <dbReference type="Proteomes" id="UP001236369"/>
    </source>
</evidence>
<evidence type="ECO:0000313" key="1">
    <source>
        <dbReference type="EMBL" id="MDQ0444587.1"/>
    </source>
</evidence>
<reference evidence="1 2" key="1">
    <citation type="submission" date="2023-07" db="EMBL/GenBank/DDBJ databases">
        <title>Genomic Encyclopedia of Type Strains, Phase IV (KMG-IV): sequencing the most valuable type-strain genomes for metagenomic binning, comparative biology and taxonomic classification.</title>
        <authorList>
            <person name="Goeker M."/>
        </authorList>
    </citation>
    <scope>NUCLEOTIDE SEQUENCE [LARGE SCALE GENOMIC DNA]</scope>
    <source>
        <strain evidence="1 2">DSM 19562</strain>
    </source>
</reference>
<protein>
    <submittedName>
        <fullName evidence="1">General secretion pathway protein L</fullName>
    </submittedName>
</protein>
<dbReference type="Proteomes" id="UP001236369">
    <property type="component" value="Unassembled WGS sequence"/>
</dbReference>
<accession>A0ABU0HQJ3</accession>
<gene>
    <name evidence="1" type="ORF">QO016_004100</name>
</gene>
<dbReference type="InterPro" id="IPR043129">
    <property type="entry name" value="ATPase_NBD"/>
</dbReference>
<comment type="caution">
    <text evidence="1">The sequence shown here is derived from an EMBL/GenBank/DDBJ whole genome shotgun (WGS) entry which is preliminary data.</text>
</comment>
<dbReference type="SUPFAM" id="SSF53067">
    <property type="entry name" value="Actin-like ATPase domain"/>
    <property type="match status" value="1"/>
</dbReference>